<dbReference type="GO" id="GO:0008999">
    <property type="term" value="F:protein-N-terminal-alanine acetyltransferase activity"/>
    <property type="evidence" value="ECO:0007669"/>
    <property type="project" value="UniProtKB-EC"/>
</dbReference>
<dbReference type="PANTHER" id="PTHR43420">
    <property type="entry name" value="ACETYLTRANSFERASE"/>
    <property type="match status" value="1"/>
</dbReference>
<comment type="subcellular location">
    <subcellularLocation>
        <location evidence="5">Cytoplasm</location>
    </subcellularLocation>
</comment>
<protein>
    <recommendedName>
        <fullName evidence="5">[Ribosomal protein bS18]-alanine N-acetyltransferase</fullName>
        <ecNumber evidence="5">2.3.1.266</ecNumber>
    </recommendedName>
</protein>
<dbReference type="InterPro" id="IPR017255">
    <property type="entry name" value="AcTrfase_GNAT_prd"/>
</dbReference>
<evidence type="ECO:0000259" key="6">
    <source>
        <dbReference type="PROSITE" id="PS51186"/>
    </source>
</evidence>
<feature type="domain" description="N-acetyltransferase" evidence="6">
    <location>
        <begin position="1"/>
        <end position="145"/>
    </location>
</feature>
<keyword evidence="4" id="KW-0012">Acyltransferase</keyword>
<evidence type="ECO:0000256" key="1">
    <source>
        <dbReference type="ARBA" id="ARBA00005395"/>
    </source>
</evidence>
<dbReference type="EMBL" id="SMCQ01000001">
    <property type="protein sequence ID" value="TCW02818.1"/>
    <property type="molecule type" value="Genomic_DNA"/>
</dbReference>
<dbReference type="PANTHER" id="PTHR43420:SF44">
    <property type="entry name" value="ACETYLTRANSFERASE YPEA"/>
    <property type="match status" value="1"/>
</dbReference>
<keyword evidence="3 7" id="KW-0808">Transferase</keyword>
<dbReference type="EC" id="2.3.1.266" evidence="5"/>
<gene>
    <name evidence="7" type="ORF">EDD60_101122</name>
</gene>
<comment type="caution">
    <text evidence="7">The sequence shown here is derived from an EMBL/GenBank/DDBJ whole genome shotgun (WGS) entry which is preliminary data.</text>
</comment>
<comment type="function">
    <text evidence="5">Acetylates the N-terminal alanine of ribosomal protein bS18.</text>
</comment>
<reference evidence="7 8" key="1">
    <citation type="submission" date="2019-03" db="EMBL/GenBank/DDBJ databases">
        <title>Genomic Encyclopedia of Type Strains, Phase IV (KMG-IV): sequencing the most valuable type-strain genomes for metagenomic binning, comparative biology and taxonomic classification.</title>
        <authorList>
            <person name="Goeker M."/>
        </authorList>
    </citation>
    <scope>NUCLEOTIDE SEQUENCE [LARGE SCALE GENOMIC DNA]</scope>
    <source>
        <strain evidence="7 8">DSM 29487</strain>
    </source>
</reference>
<dbReference type="RefSeq" id="WP_066447417.1">
    <property type="nucleotide sequence ID" value="NZ_CAUWFI010000002.1"/>
</dbReference>
<keyword evidence="2 5" id="KW-0963">Cytoplasm</keyword>
<evidence type="ECO:0000256" key="3">
    <source>
        <dbReference type="ARBA" id="ARBA00022679"/>
    </source>
</evidence>
<dbReference type="SUPFAM" id="SSF55729">
    <property type="entry name" value="Acyl-CoA N-acyltransferases (Nat)"/>
    <property type="match status" value="1"/>
</dbReference>
<evidence type="ECO:0000313" key="8">
    <source>
        <dbReference type="Proteomes" id="UP000295515"/>
    </source>
</evidence>
<dbReference type="GeneID" id="98913948"/>
<dbReference type="PROSITE" id="PS51186">
    <property type="entry name" value="GNAT"/>
    <property type="match status" value="1"/>
</dbReference>
<dbReference type="GO" id="GO:0005737">
    <property type="term" value="C:cytoplasm"/>
    <property type="evidence" value="ECO:0007669"/>
    <property type="project" value="UniProtKB-SubCell"/>
</dbReference>
<dbReference type="AlphaFoldDB" id="A0A4R3Z6K4"/>
<dbReference type="InterPro" id="IPR006464">
    <property type="entry name" value="AcTrfase_RimI/Ard1"/>
</dbReference>
<evidence type="ECO:0000256" key="4">
    <source>
        <dbReference type="ARBA" id="ARBA00023315"/>
    </source>
</evidence>
<dbReference type="CDD" id="cd04301">
    <property type="entry name" value="NAT_SF"/>
    <property type="match status" value="1"/>
</dbReference>
<evidence type="ECO:0000313" key="7">
    <source>
        <dbReference type="EMBL" id="TCW02818.1"/>
    </source>
</evidence>
<dbReference type="Gene3D" id="3.40.630.30">
    <property type="match status" value="1"/>
</dbReference>
<name>A0A4R3Z6K4_9FIRM</name>
<dbReference type="InterPro" id="IPR016181">
    <property type="entry name" value="Acyl_CoA_acyltransferase"/>
</dbReference>
<organism evidence="7 8">
    <name type="scientific">Longibaculum muris</name>
    <dbReference type="NCBI Taxonomy" id="1796628"/>
    <lineage>
        <taxon>Bacteria</taxon>
        <taxon>Bacillati</taxon>
        <taxon>Bacillota</taxon>
        <taxon>Erysipelotrichia</taxon>
        <taxon>Erysipelotrichales</taxon>
        <taxon>Coprobacillaceae</taxon>
        <taxon>Longibaculum</taxon>
    </lineage>
</organism>
<evidence type="ECO:0000256" key="5">
    <source>
        <dbReference type="RuleBase" id="RU363094"/>
    </source>
</evidence>
<comment type="catalytic activity">
    <reaction evidence="5">
        <text>N-terminal L-alanyl-[ribosomal protein bS18] + acetyl-CoA = N-terminal N(alpha)-acetyl-L-alanyl-[ribosomal protein bS18] + CoA + H(+)</text>
        <dbReference type="Rhea" id="RHEA:43756"/>
        <dbReference type="Rhea" id="RHEA-COMP:10676"/>
        <dbReference type="Rhea" id="RHEA-COMP:10677"/>
        <dbReference type="ChEBI" id="CHEBI:15378"/>
        <dbReference type="ChEBI" id="CHEBI:57287"/>
        <dbReference type="ChEBI" id="CHEBI:57288"/>
        <dbReference type="ChEBI" id="CHEBI:64718"/>
        <dbReference type="ChEBI" id="CHEBI:83683"/>
        <dbReference type="EC" id="2.3.1.266"/>
    </reaction>
</comment>
<sequence length="148" mass="17378">MLIRAMDIDDLKRVVELEQTLFTSSWSQADFLYEILENQFSFNYVLELDEKIVGYVGLWLIYEQAQITTIGIDPDYQHQGLGRYLMEAMLELASERCEVISLEVRISNTKAIALYESLGFEKQAIRKDYYQDNHEDAYLMTKRLEGQK</sequence>
<comment type="similarity">
    <text evidence="1 5">Belongs to the acetyltransferase family. RimI subfamily.</text>
</comment>
<proteinExistence type="inferred from homology"/>
<dbReference type="InterPro" id="IPR050680">
    <property type="entry name" value="YpeA/RimI_acetyltransf"/>
</dbReference>
<dbReference type="Pfam" id="PF00583">
    <property type="entry name" value="Acetyltransf_1"/>
    <property type="match status" value="1"/>
</dbReference>
<accession>A0A4R3Z6K4</accession>
<evidence type="ECO:0000256" key="2">
    <source>
        <dbReference type="ARBA" id="ARBA00022490"/>
    </source>
</evidence>
<dbReference type="Proteomes" id="UP000295515">
    <property type="component" value="Unassembled WGS sequence"/>
</dbReference>
<dbReference type="NCBIfam" id="TIGR01575">
    <property type="entry name" value="rimI"/>
    <property type="match status" value="1"/>
</dbReference>
<keyword evidence="8" id="KW-1185">Reference proteome</keyword>
<dbReference type="InterPro" id="IPR000182">
    <property type="entry name" value="GNAT_dom"/>
</dbReference>
<dbReference type="PIRSF" id="PIRSF037663">
    <property type="entry name" value="Acetyltransf_GNAT_prd"/>
    <property type="match status" value="1"/>
</dbReference>